<dbReference type="InterPro" id="IPR020825">
    <property type="entry name" value="Phe-tRNA_synthase-like_B3/B4"/>
</dbReference>
<dbReference type="OrthoDB" id="9807403at2"/>
<dbReference type="InterPro" id="IPR015262">
    <property type="entry name" value="tRNA_Ile_lys_synt_subst-bd"/>
</dbReference>
<dbReference type="AlphaFoldDB" id="A0A140L091"/>
<evidence type="ECO:0000256" key="2">
    <source>
        <dbReference type="ARBA" id="ARBA00022490"/>
    </source>
</evidence>
<dbReference type="SUPFAM" id="SSF82829">
    <property type="entry name" value="MesJ substrate recognition domain-like"/>
    <property type="match status" value="1"/>
</dbReference>
<dbReference type="Pfam" id="PF01171">
    <property type="entry name" value="ATP_bind_3"/>
    <property type="match status" value="1"/>
</dbReference>
<dbReference type="Gene3D" id="3.50.40.10">
    <property type="entry name" value="Phenylalanyl-trna Synthetase, Chain B, domain 3"/>
    <property type="match status" value="1"/>
</dbReference>
<dbReference type="GO" id="GO:0005524">
    <property type="term" value="F:ATP binding"/>
    <property type="evidence" value="ECO:0007669"/>
    <property type="project" value="UniProtKB-UniRule"/>
</dbReference>
<dbReference type="Gene3D" id="1.20.59.20">
    <property type="match status" value="1"/>
</dbReference>
<dbReference type="PATRIC" id="fig|520762.4.peg.3004"/>
<name>A0A140L091_9FIRM</name>
<dbReference type="PANTHER" id="PTHR43033">
    <property type="entry name" value="TRNA(ILE)-LYSIDINE SYNTHASE-RELATED"/>
    <property type="match status" value="1"/>
</dbReference>
<proteinExistence type="inferred from homology"/>
<dbReference type="GO" id="GO:0032267">
    <property type="term" value="F:tRNA(Ile)-lysidine synthase activity"/>
    <property type="evidence" value="ECO:0007669"/>
    <property type="project" value="UniProtKB-EC"/>
</dbReference>
<dbReference type="SMART" id="SM00977">
    <property type="entry name" value="TilS_C"/>
    <property type="match status" value="1"/>
</dbReference>
<comment type="caution">
    <text evidence="10">The sequence shown here is derived from an EMBL/GenBank/DDBJ whole genome shotgun (WGS) entry which is preliminary data.</text>
</comment>
<dbReference type="EC" id="6.3.4.19" evidence="8"/>
<evidence type="ECO:0000256" key="4">
    <source>
        <dbReference type="ARBA" id="ARBA00022694"/>
    </source>
</evidence>
<keyword evidence="5 8" id="KW-0547">Nucleotide-binding</keyword>
<dbReference type="SUPFAM" id="SSF56037">
    <property type="entry name" value="PheT/TilS domain"/>
    <property type="match status" value="1"/>
</dbReference>
<keyword evidence="3 8" id="KW-0436">Ligase</keyword>
<dbReference type="EMBL" id="LOEE01000070">
    <property type="protein sequence ID" value="KXG73966.1"/>
    <property type="molecule type" value="Genomic_DNA"/>
</dbReference>
<comment type="similarity">
    <text evidence="8">Belongs to the tRNA(Ile)-lysidine synthase family.</text>
</comment>
<dbReference type="Gene3D" id="3.40.50.620">
    <property type="entry name" value="HUPs"/>
    <property type="match status" value="1"/>
</dbReference>
<comment type="catalytic activity">
    <reaction evidence="7 8">
        <text>cytidine(34) in tRNA(Ile2) + L-lysine + ATP = lysidine(34) in tRNA(Ile2) + AMP + diphosphate + H(+)</text>
        <dbReference type="Rhea" id="RHEA:43744"/>
        <dbReference type="Rhea" id="RHEA-COMP:10625"/>
        <dbReference type="Rhea" id="RHEA-COMP:10670"/>
        <dbReference type="ChEBI" id="CHEBI:15378"/>
        <dbReference type="ChEBI" id="CHEBI:30616"/>
        <dbReference type="ChEBI" id="CHEBI:32551"/>
        <dbReference type="ChEBI" id="CHEBI:33019"/>
        <dbReference type="ChEBI" id="CHEBI:82748"/>
        <dbReference type="ChEBI" id="CHEBI:83665"/>
        <dbReference type="ChEBI" id="CHEBI:456215"/>
        <dbReference type="EC" id="6.3.4.19"/>
    </reaction>
</comment>
<evidence type="ECO:0000313" key="11">
    <source>
        <dbReference type="Proteomes" id="UP000070456"/>
    </source>
</evidence>
<dbReference type="GO" id="GO:0005737">
    <property type="term" value="C:cytoplasm"/>
    <property type="evidence" value="ECO:0007669"/>
    <property type="project" value="UniProtKB-SubCell"/>
</dbReference>
<dbReference type="CDD" id="cd01992">
    <property type="entry name" value="TilS_N"/>
    <property type="match status" value="1"/>
</dbReference>
<comment type="domain">
    <text evidence="8">The N-terminal region contains the highly conserved SGGXDS motif, predicted to be a P-loop motif involved in ATP binding.</text>
</comment>
<dbReference type="InterPro" id="IPR011063">
    <property type="entry name" value="TilS/TtcA_N"/>
</dbReference>
<evidence type="ECO:0000256" key="7">
    <source>
        <dbReference type="ARBA" id="ARBA00048539"/>
    </source>
</evidence>
<keyword evidence="2 8" id="KW-0963">Cytoplasm</keyword>
<sequence length="468" mass="54869">MLNKFLKTVERHRMLEKGEGVVVGVSGGPDSICLLHLLWRIKDMYDLKLYAVHLNHRFRGEEADADAAYVKEFCDKLDIPSFIFSEDIARYSREKGISFEEAGRERRYQLFYQVMAQQRAGKIAVAQNMDDQAETVLMRFMRGSGMEGLGAISYVRNHTIIRPLLDISRREIEDYCEAFQLKPRIDKTNLETIYTRNRIRLELIPYIQKYFNPRIKETLWRTANLFREDREWIELLVQKSFEEAARKENDAVRLDCQAIRKMHPAMGKRVLRRAVQEVCGNLADTEYVHIEHILELMQKGNVGASIDLPKGMIAELGYGVLKIMKGRVIGPVEFIYPLGIGESLYLPELNATVTSKIISLDQWNPQDKHPYKRYFDLEKIEQGMIIRNRRAGDRFVPYGMQGRKKLKDYFIDEKVPREMRDRIPLVCDGHEIMWVVGYRTSERYKIGPQTKKVLVLEWKFQYQPEEMP</sequence>
<comment type="function">
    <text evidence="8">Ligates lysine onto the cytidine present at position 34 of the AUA codon-specific tRNA(Ile) that contains the anticodon CAU, in an ATP-dependent manner. Cytidine is converted to lysidine, thus changing the amino acid specificity of the tRNA from methionine to isoleucine.</text>
</comment>
<evidence type="ECO:0000259" key="9">
    <source>
        <dbReference type="SMART" id="SM00977"/>
    </source>
</evidence>
<dbReference type="InterPro" id="IPR012795">
    <property type="entry name" value="tRNA_Ile_lys_synt_N"/>
</dbReference>
<dbReference type="GO" id="GO:0006400">
    <property type="term" value="P:tRNA modification"/>
    <property type="evidence" value="ECO:0007669"/>
    <property type="project" value="UniProtKB-UniRule"/>
</dbReference>
<evidence type="ECO:0000256" key="6">
    <source>
        <dbReference type="ARBA" id="ARBA00022840"/>
    </source>
</evidence>
<dbReference type="Proteomes" id="UP000070456">
    <property type="component" value="Unassembled WGS sequence"/>
</dbReference>
<dbReference type="HAMAP" id="MF_01161">
    <property type="entry name" value="tRNA_Ile_lys_synt"/>
    <property type="match status" value="1"/>
</dbReference>
<comment type="subcellular location">
    <subcellularLocation>
        <location evidence="1 8">Cytoplasm</location>
    </subcellularLocation>
</comment>
<dbReference type="InterPro" id="IPR012094">
    <property type="entry name" value="tRNA_Ile_lys_synt"/>
</dbReference>
<evidence type="ECO:0000256" key="8">
    <source>
        <dbReference type="HAMAP-Rule" id="MF_01161"/>
    </source>
</evidence>
<evidence type="ECO:0000256" key="3">
    <source>
        <dbReference type="ARBA" id="ARBA00022598"/>
    </source>
</evidence>
<organism evidence="10 11">
    <name type="scientific">Thermotalea metallivorans</name>
    <dbReference type="NCBI Taxonomy" id="520762"/>
    <lineage>
        <taxon>Bacteria</taxon>
        <taxon>Bacillati</taxon>
        <taxon>Bacillota</taxon>
        <taxon>Clostridia</taxon>
        <taxon>Peptostreptococcales</taxon>
        <taxon>Thermotaleaceae</taxon>
        <taxon>Thermotalea</taxon>
    </lineage>
</organism>
<dbReference type="NCBIfam" id="TIGR02433">
    <property type="entry name" value="lysidine_TilS_C"/>
    <property type="match status" value="1"/>
</dbReference>
<dbReference type="NCBIfam" id="TIGR02432">
    <property type="entry name" value="lysidine_TilS_N"/>
    <property type="match status" value="1"/>
</dbReference>
<evidence type="ECO:0000256" key="5">
    <source>
        <dbReference type="ARBA" id="ARBA00022741"/>
    </source>
</evidence>
<dbReference type="Pfam" id="PF09179">
    <property type="entry name" value="TilS"/>
    <property type="match status" value="1"/>
</dbReference>
<dbReference type="STRING" id="520762.AN619_27230"/>
<evidence type="ECO:0000313" key="10">
    <source>
        <dbReference type="EMBL" id="KXG73966.1"/>
    </source>
</evidence>
<feature type="binding site" evidence="8">
    <location>
        <begin position="26"/>
        <end position="31"/>
    </location>
    <ligand>
        <name>ATP</name>
        <dbReference type="ChEBI" id="CHEBI:30616"/>
    </ligand>
</feature>
<evidence type="ECO:0000256" key="1">
    <source>
        <dbReference type="ARBA" id="ARBA00004496"/>
    </source>
</evidence>
<feature type="domain" description="Lysidine-tRNA(Ile) synthetase C-terminal" evidence="9">
    <location>
        <begin position="384"/>
        <end position="456"/>
    </location>
</feature>
<dbReference type="PANTHER" id="PTHR43033:SF1">
    <property type="entry name" value="TRNA(ILE)-LYSIDINE SYNTHASE-RELATED"/>
    <property type="match status" value="1"/>
</dbReference>
<dbReference type="InterPro" id="IPR014729">
    <property type="entry name" value="Rossmann-like_a/b/a_fold"/>
</dbReference>
<keyword evidence="11" id="KW-1185">Reference proteome</keyword>
<accession>A0A140L091</accession>
<dbReference type="Pfam" id="PF11734">
    <property type="entry name" value="TilS_C"/>
    <property type="match status" value="1"/>
</dbReference>
<keyword evidence="6 8" id="KW-0067">ATP-binding</keyword>
<reference evidence="10 11" key="1">
    <citation type="submission" date="2015-12" db="EMBL/GenBank/DDBJ databases">
        <title>Draft genome sequence of the thermoanaerobe Thermotalea metallivorans, an isolate from the runoff channel of the Great Artesian Basin, Australia.</title>
        <authorList>
            <person name="Patel B.K."/>
        </authorList>
    </citation>
    <scope>NUCLEOTIDE SEQUENCE [LARGE SCALE GENOMIC DNA]</scope>
    <source>
        <strain evidence="10 11">B2-1</strain>
    </source>
</reference>
<gene>
    <name evidence="8 10" type="primary">tilS</name>
    <name evidence="10" type="ORF">AN619_27230</name>
</gene>
<dbReference type="SUPFAM" id="SSF52402">
    <property type="entry name" value="Adenine nucleotide alpha hydrolases-like"/>
    <property type="match status" value="1"/>
</dbReference>
<dbReference type="InterPro" id="IPR012796">
    <property type="entry name" value="Lysidine-tRNA-synth_C"/>
</dbReference>
<dbReference type="RefSeq" id="WP_068557817.1">
    <property type="nucleotide sequence ID" value="NZ_LOEE01000070.1"/>
</dbReference>
<keyword evidence="4 8" id="KW-0819">tRNA processing</keyword>
<protein>
    <recommendedName>
        <fullName evidence="8">tRNA(Ile)-lysidine synthase</fullName>
        <ecNumber evidence="8">6.3.4.19</ecNumber>
    </recommendedName>
    <alternativeName>
        <fullName evidence="8">tRNA(Ile)-2-lysyl-cytidine synthase</fullName>
    </alternativeName>
    <alternativeName>
        <fullName evidence="8">tRNA(Ile)-lysidine synthetase</fullName>
    </alternativeName>
</protein>